<dbReference type="Pfam" id="PF05699">
    <property type="entry name" value="Dimer_Tnp_hAT"/>
    <property type="match status" value="1"/>
</dbReference>
<evidence type="ECO:0000313" key="3">
    <source>
        <dbReference type="EMBL" id="KAF0713792.1"/>
    </source>
</evidence>
<proteinExistence type="predicted"/>
<evidence type="ECO:0000313" key="4">
    <source>
        <dbReference type="Proteomes" id="UP000478052"/>
    </source>
</evidence>
<dbReference type="Proteomes" id="UP000478052">
    <property type="component" value="Unassembled WGS sequence"/>
</dbReference>
<evidence type="ECO:0000256" key="1">
    <source>
        <dbReference type="SAM" id="MobiDB-lite"/>
    </source>
</evidence>
<reference evidence="3 4" key="1">
    <citation type="submission" date="2019-08" db="EMBL/GenBank/DDBJ databases">
        <title>Whole genome of Aphis craccivora.</title>
        <authorList>
            <person name="Voronova N.V."/>
            <person name="Shulinski R.S."/>
            <person name="Bandarenka Y.V."/>
            <person name="Zhorov D.G."/>
            <person name="Warner D."/>
        </authorList>
    </citation>
    <scope>NUCLEOTIDE SEQUENCE [LARGE SCALE GENOMIC DNA]</scope>
    <source>
        <strain evidence="3">180601</strain>
        <tissue evidence="3">Whole Body</tissue>
    </source>
</reference>
<sequence>MDKYLIKKDLSSVIISKQNEEHLCCSKSVPVPEKSPTSECTISSNKDYDEAFYINSVVEESVDDIYSDNDSYGQKSSKRIKQDVSKQGKHRKQIFSEKWLQNPKFANWLPPDKNSKTSAKCITCNGTIGTEMASLNRHLHSKKHNLSYNSVSKTSSVMESFSPKFTPLTQKVKSAEIKLVAFVAEHNIPFLAMDHLSELIKNLDPESEVLKNIQLKRTKSTSIMKNVIGRTHKEYLVGCLINTKFSILTDESTDISCVKQACIVVRYFNRDIGKIVSHFFDLANIFDPNNHEVAYEGATGKNLYNCLITFNDCNIPSDNIIGFGSDGCNSMMGANNSVESRMIQNFPGINIWTCICHSLHLCASEACKILPKRCEDLARQVYSFFSMSSKRSAQFVEFLEFCSTPIHKLLHPSQTRWLSLHMVVSRLLEQWDPLILYFRDKLLSERLITIETIYNSLNDPLIKLIYMFLDFVLPKFTSLNSFFQSSSVVITQLHDKVVGTFKELLICFMDPNYVNKTLINEINPGNSQHYLPFTQIYLGIKIMKEVQKPRFANNKKMLDDFYSRVQSFLKIACMQLKKKYNFNDPLMPAIKLMDPKIALSIETRKENSSIFFLLNLLPRLTKLNDDLMQCIDDEWRWLPHFNIPTDLLNYLDQPDIFWYKLSKLQLGNKEFPFINLSNFALDVFVLPHSNADCERVFSKVNLIKVKTRNKLNTDTIQGCLFASQEMKIKNNNCVNYIPPQKMIDLMNTNNLYNKNHNDEFSFEQI</sequence>
<keyword evidence="4" id="KW-1185">Reference proteome</keyword>
<dbReference type="PANTHER" id="PTHR37162:SF1">
    <property type="entry name" value="BED-TYPE DOMAIN-CONTAINING PROTEIN"/>
    <property type="match status" value="1"/>
</dbReference>
<dbReference type="GO" id="GO:0046983">
    <property type="term" value="F:protein dimerization activity"/>
    <property type="evidence" value="ECO:0007669"/>
    <property type="project" value="InterPro"/>
</dbReference>
<gene>
    <name evidence="3" type="ORF">FWK35_00035998</name>
</gene>
<comment type="caution">
    <text evidence="3">The sequence shown here is derived from an EMBL/GenBank/DDBJ whole genome shotgun (WGS) entry which is preliminary data.</text>
</comment>
<name>A0A6G0W0Q1_APHCR</name>
<accession>A0A6G0W0Q1</accession>
<feature type="domain" description="HAT C-terminal dimerisation" evidence="2">
    <location>
        <begin position="673"/>
        <end position="726"/>
    </location>
</feature>
<protein>
    <recommendedName>
        <fullName evidence="2">HAT C-terminal dimerisation domain-containing protein</fullName>
    </recommendedName>
</protein>
<dbReference type="EMBL" id="VUJU01010566">
    <property type="protein sequence ID" value="KAF0713792.1"/>
    <property type="molecule type" value="Genomic_DNA"/>
</dbReference>
<dbReference type="AlphaFoldDB" id="A0A6G0W0Q1"/>
<dbReference type="SUPFAM" id="SSF53098">
    <property type="entry name" value="Ribonuclease H-like"/>
    <property type="match status" value="1"/>
</dbReference>
<dbReference type="OrthoDB" id="6577149at2759"/>
<evidence type="ECO:0000259" key="2">
    <source>
        <dbReference type="Pfam" id="PF05699"/>
    </source>
</evidence>
<dbReference type="InterPro" id="IPR012337">
    <property type="entry name" value="RNaseH-like_sf"/>
</dbReference>
<dbReference type="InterPro" id="IPR008906">
    <property type="entry name" value="HATC_C_dom"/>
</dbReference>
<dbReference type="PANTHER" id="PTHR37162">
    <property type="entry name" value="HAT FAMILY DIMERISATION DOMAINCONTAINING PROTEIN-RELATED"/>
    <property type="match status" value="1"/>
</dbReference>
<feature type="region of interest" description="Disordered" evidence="1">
    <location>
        <begin position="68"/>
        <end position="87"/>
    </location>
</feature>
<organism evidence="3 4">
    <name type="scientific">Aphis craccivora</name>
    <name type="common">Cowpea aphid</name>
    <dbReference type="NCBI Taxonomy" id="307492"/>
    <lineage>
        <taxon>Eukaryota</taxon>
        <taxon>Metazoa</taxon>
        <taxon>Ecdysozoa</taxon>
        <taxon>Arthropoda</taxon>
        <taxon>Hexapoda</taxon>
        <taxon>Insecta</taxon>
        <taxon>Pterygota</taxon>
        <taxon>Neoptera</taxon>
        <taxon>Paraneoptera</taxon>
        <taxon>Hemiptera</taxon>
        <taxon>Sternorrhyncha</taxon>
        <taxon>Aphidomorpha</taxon>
        <taxon>Aphidoidea</taxon>
        <taxon>Aphididae</taxon>
        <taxon>Aphidini</taxon>
        <taxon>Aphis</taxon>
        <taxon>Aphis</taxon>
    </lineage>
</organism>